<organism evidence="1 2">
    <name type="scientific">Portunus trituberculatus</name>
    <name type="common">Swimming crab</name>
    <name type="synonym">Neptunus trituberculatus</name>
    <dbReference type="NCBI Taxonomy" id="210409"/>
    <lineage>
        <taxon>Eukaryota</taxon>
        <taxon>Metazoa</taxon>
        <taxon>Ecdysozoa</taxon>
        <taxon>Arthropoda</taxon>
        <taxon>Crustacea</taxon>
        <taxon>Multicrustacea</taxon>
        <taxon>Malacostraca</taxon>
        <taxon>Eumalacostraca</taxon>
        <taxon>Eucarida</taxon>
        <taxon>Decapoda</taxon>
        <taxon>Pleocyemata</taxon>
        <taxon>Brachyura</taxon>
        <taxon>Eubrachyura</taxon>
        <taxon>Portunoidea</taxon>
        <taxon>Portunidae</taxon>
        <taxon>Portuninae</taxon>
        <taxon>Portunus</taxon>
    </lineage>
</organism>
<dbReference type="AlphaFoldDB" id="A0A5B7JYC3"/>
<sequence length="105" mass="11976">MSVLEQYVIPLCLQGSGDGLEARLVRMKDAVVQLQLMNHLTDEVAEKLLSETISNTRKFLIELSEMQSYLPDLILDLANWNIHSTDYVTDLPNTVRKPFLQDTVQ</sequence>
<comment type="caution">
    <text evidence="1">The sequence shown here is derived from an EMBL/GenBank/DDBJ whole genome shotgun (WGS) entry which is preliminary data.</text>
</comment>
<dbReference type="Proteomes" id="UP000324222">
    <property type="component" value="Unassembled WGS sequence"/>
</dbReference>
<keyword evidence="2" id="KW-1185">Reference proteome</keyword>
<gene>
    <name evidence="1" type="ORF">E2C01_098647</name>
</gene>
<name>A0A5B7JYC3_PORTR</name>
<proteinExistence type="predicted"/>
<evidence type="ECO:0000313" key="1">
    <source>
        <dbReference type="EMBL" id="MPD03032.1"/>
    </source>
</evidence>
<dbReference type="OrthoDB" id="5808441at2759"/>
<accession>A0A5B7JYC3</accession>
<protein>
    <submittedName>
        <fullName evidence="1">Uncharacterized protein</fullName>
    </submittedName>
</protein>
<dbReference type="EMBL" id="VSRR010134294">
    <property type="protein sequence ID" value="MPD03032.1"/>
    <property type="molecule type" value="Genomic_DNA"/>
</dbReference>
<reference evidence="1 2" key="1">
    <citation type="submission" date="2019-05" db="EMBL/GenBank/DDBJ databases">
        <title>Another draft genome of Portunus trituberculatus and its Hox gene families provides insights of decapod evolution.</title>
        <authorList>
            <person name="Jeong J.-H."/>
            <person name="Song I."/>
            <person name="Kim S."/>
            <person name="Choi T."/>
            <person name="Kim D."/>
            <person name="Ryu S."/>
            <person name="Kim W."/>
        </authorList>
    </citation>
    <scope>NUCLEOTIDE SEQUENCE [LARGE SCALE GENOMIC DNA]</scope>
    <source>
        <tissue evidence="1">Muscle</tissue>
    </source>
</reference>
<evidence type="ECO:0000313" key="2">
    <source>
        <dbReference type="Proteomes" id="UP000324222"/>
    </source>
</evidence>